<proteinExistence type="predicted"/>
<dbReference type="PANTHER" id="PTHR33332">
    <property type="entry name" value="REVERSE TRANSCRIPTASE DOMAIN-CONTAINING PROTEIN"/>
    <property type="match status" value="1"/>
</dbReference>
<dbReference type="AlphaFoldDB" id="A0A4C1ZMT2"/>
<dbReference type="OrthoDB" id="411871at2759"/>
<protein>
    <submittedName>
        <fullName evidence="2">Retrovirus-related Pol polyprotein from type-1 retrotransposable element R1</fullName>
    </submittedName>
</protein>
<comment type="caution">
    <text evidence="2">The sequence shown here is derived from an EMBL/GenBank/DDBJ whole genome shotgun (WGS) entry which is preliminary data.</text>
</comment>
<dbReference type="Proteomes" id="UP000299102">
    <property type="component" value="Unassembled WGS sequence"/>
</dbReference>
<dbReference type="EMBL" id="BGZK01001940">
    <property type="protein sequence ID" value="GBP88523.1"/>
    <property type="molecule type" value="Genomic_DNA"/>
</dbReference>
<dbReference type="InterPro" id="IPR000477">
    <property type="entry name" value="RT_dom"/>
</dbReference>
<name>A0A4C1ZMT2_EUMVA</name>
<dbReference type="Pfam" id="PF00078">
    <property type="entry name" value="RVT_1"/>
    <property type="match status" value="1"/>
</dbReference>
<dbReference type="STRING" id="151549.A0A4C1ZMT2"/>
<organism evidence="2 3">
    <name type="scientific">Eumeta variegata</name>
    <name type="common">Bagworm moth</name>
    <name type="synonym">Eumeta japonica</name>
    <dbReference type="NCBI Taxonomy" id="151549"/>
    <lineage>
        <taxon>Eukaryota</taxon>
        <taxon>Metazoa</taxon>
        <taxon>Ecdysozoa</taxon>
        <taxon>Arthropoda</taxon>
        <taxon>Hexapoda</taxon>
        <taxon>Insecta</taxon>
        <taxon>Pterygota</taxon>
        <taxon>Neoptera</taxon>
        <taxon>Endopterygota</taxon>
        <taxon>Lepidoptera</taxon>
        <taxon>Glossata</taxon>
        <taxon>Ditrysia</taxon>
        <taxon>Tineoidea</taxon>
        <taxon>Psychidae</taxon>
        <taxon>Oiketicinae</taxon>
        <taxon>Eumeta</taxon>
    </lineage>
</organism>
<reference evidence="2 3" key="1">
    <citation type="journal article" date="2019" name="Commun. Biol.">
        <title>The bagworm genome reveals a unique fibroin gene that provides high tensile strength.</title>
        <authorList>
            <person name="Kono N."/>
            <person name="Nakamura H."/>
            <person name="Ohtoshi R."/>
            <person name="Tomita M."/>
            <person name="Numata K."/>
            <person name="Arakawa K."/>
        </authorList>
    </citation>
    <scope>NUCLEOTIDE SEQUENCE [LARGE SCALE GENOMIC DNA]</scope>
</reference>
<accession>A0A4C1ZMT2</accession>
<evidence type="ECO:0000313" key="3">
    <source>
        <dbReference type="Proteomes" id="UP000299102"/>
    </source>
</evidence>
<dbReference type="PROSITE" id="PS50878">
    <property type="entry name" value="RT_POL"/>
    <property type="match status" value="1"/>
</dbReference>
<gene>
    <name evidence="2" type="ORF">EVAR_64967_1</name>
</gene>
<evidence type="ECO:0000259" key="1">
    <source>
        <dbReference type="PROSITE" id="PS50878"/>
    </source>
</evidence>
<keyword evidence="3" id="KW-1185">Reference proteome</keyword>
<evidence type="ECO:0000313" key="2">
    <source>
        <dbReference type="EMBL" id="GBP88523.1"/>
    </source>
</evidence>
<sequence>MTLVKAKRGGCQPNIYRMLRDYFSNRRVCLYLGPEVFWKASTMGCPQGSVLGPTLWNVLMDDLLRLPLPDGVRIVAYADDVSVLIGAESRIGIETKARDTLRLISEWGGRNRLEFSPSKSQTMTMKGRFQRPPIIRLSGNPIRAVASATVLGVVIDASLSFAQHAASIVERASRCFGKLSRMSAASWGIRYGALRVLYRGTFVATVTYGAGCWVDRVGTYVARSTLLRGQRPALVLLTKAYRSVSTAALPVLAGVFPADLEVTRAGRLDLARLQATKAEIRARKRGLWDEIIAVWQERWTNETRGRELHRFFRTWRDEDENDEWYHAGGYGADLLHDLVSCKTNFDRLVEFARAWHRLRAQTRRRLEEDMNIKLPVTEDVYVVSSLIRRIDKGTGEE</sequence>
<feature type="domain" description="Reverse transcriptase" evidence="1">
    <location>
        <begin position="1"/>
        <end position="155"/>
    </location>
</feature>